<dbReference type="PANTHER" id="PTHR34986:SF1">
    <property type="entry name" value="PROTEIN YIAL"/>
    <property type="match status" value="1"/>
</dbReference>
<dbReference type="InterPro" id="IPR037012">
    <property type="entry name" value="NanQ/TabA/YiaL_sf"/>
</dbReference>
<protein>
    <submittedName>
        <fullName evidence="1">YhcH/YjgK/YiaL family protein</fullName>
    </submittedName>
</protein>
<dbReference type="Gene3D" id="2.60.120.370">
    <property type="entry name" value="YhcH/YjgK/YiaL"/>
    <property type="match status" value="1"/>
</dbReference>
<sequence>MIIDSLENAFKYEVLHPSFKKAFDYLRGNDLQNLPADFKHETEGVKFFGFQGKGKTIEESLATFECHDRNIDIQFCISETETFAWKPRANCKTPNGEYNDEKDVRFFNDTPDMFFQLKQNQFVILFPEDVHAPMITDGMLNKIVIKVEI</sequence>
<dbReference type="InterPro" id="IPR004375">
    <property type="entry name" value="NanQ/TabA/YiaL"/>
</dbReference>
<organism evidence="1 2">
    <name type="scientific">Flavobacterium cheongpyeongense</name>
    <dbReference type="NCBI Taxonomy" id="2212651"/>
    <lineage>
        <taxon>Bacteria</taxon>
        <taxon>Pseudomonadati</taxon>
        <taxon>Bacteroidota</taxon>
        <taxon>Flavobacteriia</taxon>
        <taxon>Flavobacteriales</taxon>
        <taxon>Flavobacteriaceae</taxon>
        <taxon>Flavobacterium</taxon>
    </lineage>
</organism>
<dbReference type="SUPFAM" id="SSF51197">
    <property type="entry name" value="Clavaminate synthase-like"/>
    <property type="match status" value="1"/>
</dbReference>
<keyword evidence="2" id="KW-1185">Reference proteome</keyword>
<dbReference type="Proteomes" id="UP000247903">
    <property type="component" value="Unassembled WGS sequence"/>
</dbReference>
<dbReference type="PANTHER" id="PTHR34986">
    <property type="entry name" value="EVOLVED BETA-GALACTOSIDASE SUBUNIT BETA"/>
    <property type="match status" value="1"/>
</dbReference>
<dbReference type="Pfam" id="PF04074">
    <property type="entry name" value="DUF386"/>
    <property type="match status" value="1"/>
</dbReference>
<dbReference type="EMBL" id="QJHK01000001">
    <property type="protein sequence ID" value="PXY42769.1"/>
    <property type="molecule type" value="Genomic_DNA"/>
</dbReference>
<dbReference type="OrthoDB" id="9792756at2"/>
<dbReference type="AlphaFoldDB" id="A0A2V4BUQ9"/>
<gene>
    <name evidence="1" type="ORF">DMB65_01740</name>
</gene>
<proteinExistence type="predicted"/>
<comment type="caution">
    <text evidence="1">The sequence shown here is derived from an EMBL/GenBank/DDBJ whole genome shotgun (WGS) entry which is preliminary data.</text>
</comment>
<evidence type="ECO:0000313" key="2">
    <source>
        <dbReference type="Proteomes" id="UP000247903"/>
    </source>
</evidence>
<dbReference type="RefSeq" id="WP_110304945.1">
    <property type="nucleotide sequence ID" value="NZ_QJHK01000001.1"/>
</dbReference>
<accession>A0A2V4BUQ9</accession>
<reference evidence="1 2" key="1">
    <citation type="submission" date="2018-05" db="EMBL/GenBank/DDBJ databases">
        <title>Flavobacterium sp. strain IMCC34759, incomplete genome.</title>
        <authorList>
            <person name="Joung Y."/>
            <person name="Cho J."/>
        </authorList>
    </citation>
    <scope>NUCLEOTIDE SEQUENCE [LARGE SCALE GENOMIC DNA]</scope>
    <source>
        <strain evidence="1 2">IMCC34759</strain>
    </source>
</reference>
<dbReference type="GO" id="GO:0005829">
    <property type="term" value="C:cytosol"/>
    <property type="evidence" value="ECO:0007669"/>
    <property type="project" value="TreeGrafter"/>
</dbReference>
<evidence type="ECO:0000313" key="1">
    <source>
        <dbReference type="EMBL" id="PXY42769.1"/>
    </source>
</evidence>
<dbReference type="NCBIfam" id="TIGR00022">
    <property type="entry name" value="YhcH/YjgK/YiaL family protein"/>
    <property type="match status" value="1"/>
</dbReference>
<name>A0A2V4BUQ9_9FLAO</name>